<dbReference type="EMBL" id="AP035768">
    <property type="protein sequence ID" value="BFO17544.1"/>
    <property type="molecule type" value="Genomic_DNA"/>
</dbReference>
<sequence>MLTAAGFTVEDERTLTVEIEGGRGDAIGRYAHGSLQRIRGVAAPALSPEDLIALDELLDAGSPNGLLRRDDLAVRTERTVWAARRT</sequence>
<evidence type="ECO:0008006" key="2">
    <source>
        <dbReference type="Google" id="ProtNLM"/>
    </source>
</evidence>
<accession>A0AAT9HJE9</accession>
<dbReference type="AlphaFoldDB" id="A0AAT9HJE9"/>
<protein>
    <recommendedName>
        <fullName evidence="2">SAM-dependent methyltransferase</fullName>
    </recommendedName>
</protein>
<reference evidence="1" key="2">
    <citation type="submission" date="2024-07" db="EMBL/GenBank/DDBJ databases">
        <title>Streptomyces haneummycinica sp. nov., a new antibiotic-producing actinobacterium isolated from marine sediment.</title>
        <authorList>
            <person name="Uemura M."/>
            <person name="Hamada M."/>
            <person name="Hirano S."/>
            <person name="Kobayashi K."/>
            <person name="Ohshiro T."/>
            <person name="Kobayashi T."/>
            <person name="Terahara T."/>
        </authorList>
    </citation>
    <scope>NUCLEOTIDE SEQUENCE</scope>
    <source>
        <strain evidence="1">KM77-8</strain>
    </source>
</reference>
<reference evidence="1" key="1">
    <citation type="submission" date="2024-06" db="EMBL/GenBank/DDBJ databases">
        <authorList>
            <consortium name="consrtm"/>
            <person name="Uemura M."/>
            <person name="Terahara T."/>
        </authorList>
    </citation>
    <scope>NUCLEOTIDE SEQUENCE</scope>
    <source>
        <strain evidence="1">KM77-8</strain>
    </source>
</reference>
<organism evidence="1">
    <name type="scientific">Streptomyces haneummycinicus</name>
    <dbReference type="NCBI Taxonomy" id="3074435"/>
    <lineage>
        <taxon>Bacteria</taxon>
        <taxon>Bacillati</taxon>
        <taxon>Actinomycetota</taxon>
        <taxon>Actinomycetes</taxon>
        <taxon>Kitasatosporales</taxon>
        <taxon>Streptomycetaceae</taxon>
        <taxon>Streptomyces</taxon>
    </lineage>
</organism>
<name>A0AAT9HJE9_9ACTN</name>
<proteinExistence type="predicted"/>
<evidence type="ECO:0000313" key="1">
    <source>
        <dbReference type="EMBL" id="BFO17544.1"/>
    </source>
</evidence>
<gene>
    <name evidence="1" type="ORF">SHKM778_39320</name>
</gene>